<dbReference type="GO" id="GO:0110001">
    <property type="term" value="C:toxin-antitoxin complex"/>
    <property type="evidence" value="ECO:0007669"/>
    <property type="project" value="InterPro"/>
</dbReference>
<keyword evidence="4" id="KW-0378">Hydrolase</keyword>
<name>A0A7G9YG70_9EURY</name>
<evidence type="ECO:0000256" key="1">
    <source>
        <dbReference type="ARBA" id="ARBA00022553"/>
    </source>
</evidence>
<proteinExistence type="inferred from homology"/>
<dbReference type="EMBL" id="MT631237">
    <property type="protein sequence ID" value="QNO47004.1"/>
    <property type="molecule type" value="Genomic_DNA"/>
</dbReference>
<accession>A0A7G9YG70</accession>
<protein>
    <recommendedName>
        <fullName evidence="7">DUF86 domain-containing protein</fullName>
    </recommendedName>
</protein>
<dbReference type="InterPro" id="IPR037038">
    <property type="entry name" value="HepT-like_sf"/>
</dbReference>
<evidence type="ECO:0000256" key="5">
    <source>
        <dbReference type="ARBA" id="ARBA00024207"/>
    </source>
</evidence>
<sequence length="76" mass="8996">MDRARILSKLDEMGWHLDKIREIAPDSLEEYEEDEVTRRAIERLLHISIETVIDVSYILVKELRPGLPTSEDMLFR</sequence>
<dbReference type="InterPro" id="IPR008201">
    <property type="entry name" value="HepT-like"/>
</dbReference>
<comment type="similarity">
    <text evidence="5">Belongs to the HepT RNase toxin family.</text>
</comment>
<evidence type="ECO:0000256" key="3">
    <source>
        <dbReference type="ARBA" id="ARBA00022722"/>
    </source>
</evidence>
<keyword evidence="1" id="KW-0597">Phosphoprotein</keyword>
<dbReference type="Pfam" id="PF01934">
    <property type="entry name" value="HepT-like"/>
    <property type="match status" value="1"/>
</dbReference>
<keyword evidence="3" id="KW-0540">Nuclease</keyword>
<organism evidence="6">
    <name type="scientific">Candidatus Methanogaster sp. ANME-2c ERB4</name>
    <dbReference type="NCBI Taxonomy" id="2759911"/>
    <lineage>
        <taxon>Archaea</taxon>
        <taxon>Methanobacteriati</taxon>
        <taxon>Methanobacteriota</taxon>
        <taxon>Stenosarchaea group</taxon>
        <taxon>Methanomicrobia</taxon>
        <taxon>Methanosarcinales</taxon>
        <taxon>ANME-2 cluster</taxon>
        <taxon>Candidatus Methanogasteraceae</taxon>
        <taxon>Candidatus Methanogaster</taxon>
    </lineage>
</organism>
<evidence type="ECO:0000256" key="4">
    <source>
        <dbReference type="ARBA" id="ARBA00022801"/>
    </source>
</evidence>
<reference evidence="6" key="1">
    <citation type="submission" date="2020-06" db="EMBL/GenBank/DDBJ databases">
        <title>Unique genomic features of the anaerobic methanotrophic archaea.</title>
        <authorList>
            <person name="Chadwick G.L."/>
            <person name="Skennerton C.T."/>
            <person name="Laso-Perez R."/>
            <person name="Leu A.O."/>
            <person name="Speth D.R."/>
            <person name="Yu H."/>
            <person name="Morgan-Lang C."/>
            <person name="Hatzenpichler R."/>
            <person name="Goudeau D."/>
            <person name="Malmstrom R."/>
            <person name="Brazelton W.J."/>
            <person name="Woyke T."/>
            <person name="Hallam S.J."/>
            <person name="Tyson G.W."/>
            <person name="Wegener G."/>
            <person name="Boetius A."/>
            <person name="Orphan V."/>
        </authorList>
    </citation>
    <scope>NUCLEOTIDE SEQUENCE</scope>
</reference>
<dbReference type="AlphaFoldDB" id="A0A7G9YG70"/>
<evidence type="ECO:0000313" key="6">
    <source>
        <dbReference type="EMBL" id="QNO47004.1"/>
    </source>
</evidence>
<gene>
    <name evidence="6" type="ORF">JMDIOONB_00016</name>
</gene>
<dbReference type="Gene3D" id="1.20.120.580">
    <property type="entry name" value="bsu32300-like"/>
    <property type="match status" value="1"/>
</dbReference>
<evidence type="ECO:0000256" key="2">
    <source>
        <dbReference type="ARBA" id="ARBA00022649"/>
    </source>
</evidence>
<dbReference type="GO" id="GO:0016787">
    <property type="term" value="F:hydrolase activity"/>
    <property type="evidence" value="ECO:0007669"/>
    <property type="project" value="UniProtKB-KW"/>
</dbReference>
<dbReference type="GO" id="GO:0004540">
    <property type="term" value="F:RNA nuclease activity"/>
    <property type="evidence" value="ECO:0007669"/>
    <property type="project" value="InterPro"/>
</dbReference>
<evidence type="ECO:0008006" key="7">
    <source>
        <dbReference type="Google" id="ProtNLM"/>
    </source>
</evidence>
<keyword evidence="2" id="KW-1277">Toxin-antitoxin system</keyword>